<dbReference type="PANTHER" id="PTHR37563:SF2">
    <property type="entry name" value="PHYTANOYL-COA DIOXYGENASE FAMILY PROTEIN (AFU_ORTHOLOGUE AFUA_2G03330)"/>
    <property type="match status" value="1"/>
</dbReference>
<feature type="compositionally biased region" description="Polar residues" evidence="1">
    <location>
        <begin position="37"/>
        <end position="51"/>
    </location>
</feature>
<sequence length="451" mass="50124">MAEGGILSRLLEQEHDAKPGTSLQDCIVGPSLEERQSQQPWGTVLSSTNTDTNDKEKEAKKPRLNQQITTESTFSKAISTFLSQGCCVIPDCLPKEYIANTHKKATNDLKYLSQELHHQRTLAVNSNQDHLLARALRADFRELIDRDGSRRDVRFQLDRYPFTSPGLVYNPIVYPLVKELLGGGEITLLYQGIMFALPQPKPKKATVDDVSQKFHADGPHLFHHTHLPPHCINVFYPLIDLNAENGPTEVTLGSHKLGKLKDESLSSVDLCCDTGGAVLFDYRLNHRGKANFSTEPRPILYLAYGKSFFQDSNNCRSGHSIISSSSERPRASPKWESRILSGDAVPFGSGFDCPENFMDEDEGEDEPAKNGKNSSCTNDMSSNAHGSGERFILFKMNIEIPGCDEAKEIVVHYGDIAEEVASSFCREHQLASDFIPILAQNIDAQMQASLK</sequence>
<dbReference type="EMBL" id="BLLK01000046">
    <property type="protein sequence ID" value="GFH53194.1"/>
    <property type="molecule type" value="Genomic_DNA"/>
</dbReference>
<feature type="region of interest" description="Disordered" evidence="1">
    <location>
        <begin position="33"/>
        <end position="65"/>
    </location>
</feature>
<dbReference type="Pfam" id="PF05721">
    <property type="entry name" value="PhyH"/>
    <property type="match status" value="1"/>
</dbReference>
<gene>
    <name evidence="2" type="ORF">CTEN210_09670</name>
</gene>
<evidence type="ECO:0000313" key="3">
    <source>
        <dbReference type="Proteomes" id="UP001054902"/>
    </source>
</evidence>
<dbReference type="PANTHER" id="PTHR37563">
    <property type="entry name" value="PHYTANOYL-COA DIOXYGENASE FAMILY PROTEIN (AFU_ORTHOLOGUE AFUA_2G03330)"/>
    <property type="match status" value="1"/>
</dbReference>
<protein>
    <submittedName>
        <fullName evidence="2">Uncharacterized protein</fullName>
    </submittedName>
</protein>
<dbReference type="SUPFAM" id="SSF51197">
    <property type="entry name" value="Clavaminate synthase-like"/>
    <property type="match status" value="1"/>
</dbReference>
<proteinExistence type="predicted"/>
<dbReference type="Proteomes" id="UP001054902">
    <property type="component" value="Unassembled WGS sequence"/>
</dbReference>
<feature type="compositionally biased region" description="Basic and acidic residues" evidence="1">
    <location>
        <begin position="52"/>
        <end position="61"/>
    </location>
</feature>
<evidence type="ECO:0000313" key="2">
    <source>
        <dbReference type="EMBL" id="GFH53194.1"/>
    </source>
</evidence>
<accession>A0AAD3H7W2</accession>
<feature type="region of interest" description="Disordered" evidence="1">
    <location>
        <begin position="356"/>
        <end position="382"/>
    </location>
</feature>
<dbReference type="Gene3D" id="2.60.120.620">
    <property type="entry name" value="q2cbj1_9rhob like domain"/>
    <property type="match status" value="1"/>
</dbReference>
<comment type="caution">
    <text evidence="2">The sequence shown here is derived from an EMBL/GenBank/DDBJ whole genome shotgun (WGS) entry which is preliminary data.</text>
</comment>
<dbReference type="AlphaFoldDB" id="A0AAD3H7W2"/>
<name>A0AAD3H7W2_9STRA</name>
<reference evidence="2 3" key="1">
    <citation type="journal article" date="2021" name="Sci. Rep.">
        <title>The genome of the diatom Chaetoceros tenuissimus carries an ancient integrated fragment of an extant virus.</title>
        <authorList>
            <person name="Hongo Y."/>
            <person name="Kimura K."/>
            <person name="Takaki Y."/>
            <person name="Yoshida Y."/>
            <person name="Baba S."/>
            <person name="Kobayashi G."/>
            <person name="Nagasaki K."/>
            <person name="Hano T."/>
            <person name="Tomaru Y."/>
        </authorList>
    </citation>
    <scope>NUCLEOTIDE SEQUENCE [LARGE SCALE GENOMIC DNA]</scope>
    <source>
        <strain evidence="2 3">NIES-3715</strain>
    </source>
</reference>
<feature type="compositionally biased region" description="Polar residues" evidence="1">
    <location>
        <begin position="371"/>
        <end position="382"/>
    </location>
</feature>
<organism evidence="2 3">
    <name type="scientific">Chaetoceros tenuissimus</name>
    <dbReference type="NCBI Taxonomy" id="426638"/>
    <lineage>
        <taxon>Eukaryota</taxon>
        <taxon>Sar</taxon>
        <taxon>Stramenopiles</taxon>
        <taxon>Ochrophyta</taxon>
        <taxon>Bacillariophyta</taxon>
        <taxon>Coscinodiscophyceae</taxon>
        <taxon>Chaetocerotophycidae</taxon>
        <taxon>Chaetocerotales</taxon>
        <taxon>Chaetocerotaceae</taxon>
        <taxon>Chaetoceros</taxon>
    </lineage>
</organism>
<evidence type="ECO:0000256" key="1">
    <source>
        <dbReference type="SAM" id="MobiDB-lite"/>
    </source>
</evidence>
<dbReference type="InterPro" id="IPR051961">
    <property type="entry name" value="Fungal_Metabolite_Diox"/>
</dbReference>
<keyword evidence="3" id="KW-1185">Reference proteome</keyword>
<dbReference type="InterPro" id="IPR008775">
    <property type="entry name" value="Phytyl_CoA_dOase-like"/>
</dbReference>